<accession>A0A2Z7CBW0</accession>
<dbReference type="EMBL" id="KQ997028">
    <property type="protein sequence ID" value="KZV44378.1"/>
    <property type="molecule type" value="Genomic_DNA"/>
</dbReference>
<evidence type="ECO:0000313" key="3">
    <source>
        <dbReference type="Proteomes" id="UP000250235"/>
    </source>
</evidence>
<gene>
    <name evidence="2" type="ORF">F511_18074</name>
</gene>
<evidence type="ECO:0000256" key="1">
    <source>
        <dbReference type="SAM" id="MobiDB-lite"/>
    </source>
</evidence>
<keyword evidence="3" id="KW-1185">Reference proteome</keyword>
<evidence type="ECO:0000313" key="2">
    <source>
        <dbReference type="EMBL" id="KZV44378.1"/>
    </source>
</evidence>
<proteinExistence type="predicted"/>
<name>A0A2Z7CBW0_9LAMI</name>
<protein>
    <submittedName>
        <fullName evidence="2">Uncharacterized protein</fullName>
    </submittedName>
</protein>
<dbReference type="AlphaFoldDB" id="A0A2Z7CBW0"/>
<organism evidence="2 3">
    <name type="scientific">Dorcoceras hygrometricum</name>
    <dbReference type="NCBI Taxonomy" id="472368"/>
    <lineage>
        <taxon>Eukaryota</taxon>
        <taxon>Viridiplantae</taxon>
        <taxon>Streptophyta</taxon>
        <taxon>Embryophyta</taxon>
        <taxon>Tracheophyta</taxon>
        <taxon>Spermatophyta</taxon>
        <taxon>Magnoliopsida</taxon>
        <taxon>eudicotyledons</taxon>
        <taxon>Gunneridae</taxon>
        <taxon>Pentapetalae</taxon>
        <taxon>asterids</taxon>
        <taxon>lamiids</taxon>
        <taxon>Lamiales</taxon>
        <taxon>Gesneriaceae</taxon>
        <taxon>Didymocarpoideae</taxon>
        <taxon>Trichosporeae</taxon>
        <taxon>Loxocarpinae</taxon>
        <taxon>Dorcoceras</taxon>
    </lineage>
</organism>
<reference evidence="2 3" key="1">
    <citation type="journal article" date="2015" name="Proc. Natl. Acad. Sci. U.S.A.">
        <title>The resurrection genome of Boea hygrometrica: A blueprint for survival of dehydration.</title>
        <authorList>
            <person name="Xiao L."/>
            <person name="Yang G."/>
            <person name="Zhang L."/>
            <person name="Yang X."/>
            <person name="Zhao S."/>
            <person name="Ji Z."/>
            <person name="Zhou Q."/>
            <person name="Hu M."/>
            <person name="Wang Y."/>
            <person name="Chen M."/>
            <person name="Xu Y."/>
            <person name="Jin H."/>
            <person name="Xiao X."/>
            <person name="Hu G."/>
            <person name="Bao F."/>
            <person name="Hu Y."/>
            <person name="Wan P."/>
            <person name="Li L."/>
            <person name="Deng X."/>
            <person name="Kuang T."/>
            <person name="Xiang C."/>
            <person name="Zhu J.K."/>
            <person name="Oliver M.J."/>
            <person name="He Y."/>
        </authorList>
    </citation>
    <scope>NUCLEOTIDE SEQUENCE [LARGE SCALE GENOMIC DNA]</scope>
    <source>
        <strain evidence="3">cv. XS01</strain>
    </source>
</reference>
<sequence length="136" mass="15303">MLTQKLKPAGEYTTQASPESFEHQQLHASTPALIQGPKWVANERAKLGESSATKIVKNRGWNRRESAVERYGEYTTQASPESFEHQQLHASTPALIQGPKWVANERAKLGESSATKIVKNRGWNRRESAVERYGEQ</sequence>
<feature type="region of interest" description="Disordered" evidence="1">
    <location>
        <begin position="1"/>
        <end position="33"/>
    </location>
</feature>
<dbReference type="Proteomes" id="UP000250235">
    <property type="component" value="Unassembled WGS sequence"/>
</dbReference>